<evidence type="ECO:0000256" key="4">
    <source>
        <dbReference type="ARBA" id="ARBA00023002"/>
    </source>
</evidence>
<dbReference type="GO" id="GO:0071949">
    <property type="term" value="F:FAD binding"/>
    <property type="evidence" value="ECO:0007669"/>
    <property type="project" value="InterPro"/>
</dbReference>
<dbReference type="PRINTS" id="PR00420">
    <property type="entry name" value="RNGMNOXGNASE"/>
</dbReference>
<dbReference type="Proteomes" id="UP000654918">
    <property type="component" value="Unassembled WGS sequence"/>
</dbReference>
<keyword evidence="9" id="KW-1185">Reference proteome</keyword>
<keyword evidence="5" id="KW-0503">Monooxygenase</keyword>
<evidence type="ECO:0000259" key="7">
    <source>
        <dbReference type="Pfam" id="PF01494"/>
    </source>
</evidence>
<feature type="transmembrane region" description="Helical" evidence="6">
    <location>
        <begin position="436"/>
        <end position="457"/>
    </location>
</feature>
<accession>A0A8H6NFZ4</accession>
<dbReference type="Gene3D" id="3.50.50.60">
    <property type="entry name" value="FAD/NAD(P)-binding domain"/>
    <property type="match status" value="1"/>
</dbReference>
<keyword evidence="2" id="KW-0285">Flavoprotein</keyword>
<dbReference type="InterPro" id="IPR002938">
    <property type="entry name" value="FAD-bd"/>
</dbReference>
<comment type="cofactor">
    <cofactor evidence="1">
        <name>FAD</name>
        <dbReference type="ChEBI" id="CHEBI:57692"/>
    </cofactor>
</comment>
<evidence type="ECO:0000256" key="1">
    <source>
        <dbReference type="ARBA" id="ARBA00001974"/>
    </source>
</evidence>
<keyword evidence="3" id="KW-0274">FAD</keyword>
<dbReference type="EMBL" id="WIGO01000074">
    <property type="protein sequence ID" value="KAF6832009.1"/>
    <property type="molecule type" value="Genomic_DNA"/>
</dbReference>
<dbReference type="PANTHER" id="PTHR47178:SF6">
    <property type="entry name" value="FAD-BINDING DOMAIN-CONTAINING PROTEIN"/>
    <property type="match status" value="1"/>
</dbReference>
<protein>
    <submittedName>
        <fullName evidence="8">Putative FAD dependent oxidoreductase</fullName>
    </submittedName>
</protein>
<keyword evidence="4" id="KW-0560">Oxidoreductase</keyword>
<evidence type="ECO:0000313" key="9">
    <source>
        <dbReference type="Proteomes" id="UP000654918"/>
    </source>
</evidence>
<comment type="caution">
    <text evidence="8">The sequence shown here is derived from an EMBL/GenBank/DDBJ whole genome shotgun (WGS) entry which is preliminary data.</text>
</comment>
<dbReference type="InterPro" id="IPR036188">
    <property type="entry name" value="FAD/NAD-bd_sf"/>
</dbReference>
<feature type="domain" description="FAD-binding" evidence="7">
    <location>
        <begin position="334"/>
        <end position="364"/>
    </location>
</feature>
<keyword evidence="6" id="KW-1133">Transmembrane helix</keyword>
<gene>
    <name evidence="8" type="ORF">CPLU01_06391</name>
</gene>
<name>A0A8H6NFZ4_9PEZI</name>
<dbReference type="PANTHER" id="PTHR47178">
    <property type="entry name" value="MONOOXYGENASE, FAD-BINDING"/>
    <property type="match status" value="1"/>
</dbReference>
<evidence type="ECO:0000256" key="2">
    <source>
        <dbReference type="ARBA" id="ARBA00022630"/>
    </source>
</evidence>
<dbReference type="Pfam" id="PF01494">
    <property type="entry name" value="FAD_binding_3"/>
    <property type="match status" value="2"/>
</dbReference>
<keyword evidence="6" id="KW-0812">Transmembrane</keyword>
<evidence type="ECO:0000256" key="3">
    <source>
        <dbReference type="ARBA" id="ARBA00022827"/>
    </source>
</evidence>
<dbReference type="SUPFAM" id="SSF51905">
    <property type="entry name" value="FAD/NAD(P)-binding domain"/>
    <property type="match status" value="1"/>
</dbReference>
<dbReference type="AlphaFoldDB" id="A0A8H6NFZ4"/>
<sequence length="467" mass="50930">MPPFKVIISGAGLAGTLLANGLLNASIPVTVYEREPAHVRREGFQVRLGEAAMEGFRACLRPDDLAAIRAAFSQATMGLTAPALCDTKFRTVLDLRRLPSYAGSWGVNRVVLREILLSLLKERGCVRFGRGVEGFEVREVDGRERVKVHLSDGGEDWCDVLIGADGSGSRINKLLGANNLVTIDSHASVLSKGPLPPDWQQKLPKRLLDGPVMVFGGDVALYYALFLPAADHAESSDGDKARCKVDEASFYWGLQVSKNRLPPGQSLDDIQDPLKLCLEATKDWAPEYHAMLTTGSEYKDKDVVTNLPLRASTTLPKDWRRKVEKSTGSEGHPRVWLIGDAIHAMQPTRGMGGNQAFRDCADALPRLIRLNDLTKGGVGPSAEDVSIACEEFESVMFERAFSWVRKSGGTHVPVSFVEAVLESLVLTVDQRLNFDGVLGTVVWIVGTTVVVGCKFAAKLWGLFTRSS</sequence>
<feature type="domain" description="FAD-binding" evidence="7">
    <location>
        <begin position="5"/>
        <end position="178"/>
    </location>
</feature>
<evidence type="ECO:0000313" key="8">
    <source>
        <dbReference type="EMBL" id="KAF6832009.1"/>
    </source>
</evidence>
<dbReference type="GO" id="GO:0004497">
    <property type="term" value="F:monooxygenase activity"/>
    <property type="evidence" value="ECO:0007669"/>
    <property type="project" value="UniProtKB-KW"/>
</dbReference>
<proteinExistence type="predicted"/>
<keyword evidence="6" id="KW-0472">Membrane</keyword>
<evidence type="ECO:0000256" key="6">
    <source>
        <dbReference type="SAM" id="Phobius"/>
    </source>
</evidence>
<reference evidence="8" key="1">
    <citation type="journal article" date="2020" name="Phytopathology">
        <title>Genome Sequence Resources of Colletotrichum truncatum, C. plurivorum, C. musicola, and C. sojae: Four Species Pathogenic to Soybean (Glycine max).</title>
        <authorList>
            <person name="Rogerio F."/>
            <person name="Boufleur T.R."/>
            <person name="Ciampi-Guillardi M."/>
            <person name="Sukno S.A."/>
            <person name="Thon M.R."/>
            <person name="Massola Junior N.S."/>
            <person name="Baroncelli R."/>
        </authorList>
    </citation>
    <scope>NUCLEOTIDE SEQUENCE</scope>
    <source>
        <strain evidence="8">LFN00145</strain>
    </source>
</reference>
<evidence type="ECO:0000256" key="5">
    <source>
        <dbReference type="ARBA" id="ARBA00023033"/>
    </source>
</evidence>
<organism evidence="8 9">
    <name type="scientific">Colletotrichum plurivorum</name>
    <dbReference type="NCBI Taxonomy" id="2175906"/>
    <lineage>
        <taxon>Eukaryota</taxon>
        <taxon>Fungi</taxon>
        <taxon>Dikarya</taxon>
        <taxon>Ascomycota</taxon>
        <taxon>Pezizomycotina</taxon>
        <taxon>Sordariomycetes</taxon>
        <taxon>Hypocreomycetidae</taxon>
        <taxon>Glomerellales</taxon>
        <taxon>Glomerellaceae</taxon>
        <taxon>Colletotrichum</taxon>
        <taxon>Colletotrichum orchidearum species complex</taxon>
    </lineage>
</organism>